<gene>
    <name evidence="2" type="ORF">F511_06141</name>
</gene>
<accession>A0A2Z7AHX8</accession>
<sequence length="360" mass="39672">MKELRFRSWIGLRPGQGPVPGRFQVRPGSGSETNEIIVFEKPATRWAGSGSNPTDPRVTKSVNQNRPVLPQFQAVSGQKPLTRLTDPLTPGRFRVGPRAKPARGQPALEGLTRSARTDSPRQDWSEQIPAARGGGGGAQGRRRRLLEEGRGGGQELGSRNSKNSPPMLNTLSSVSVWESRIQYLCDPQWFRDTASRGPTTIVAPESQFRTCPSDHGIQLAVGPQPLWLRNHNSGPAQRIMVKRLATSPHDPLACFCSALLRAGCYFICTALVQLFLAFEHCWLVFQLVSSFTTAIFLHLRGHLELLKILTDYCLRISSSSSSFTSSTINPSLSIIQLSQDPRSGFLLVTSRNPDYVRMSA</sequence>
<proteinExistence type="predicted"/>
<feature type="compositionally biased region" description="Polar residues" evidence="1">
    <location>
        <begin position="158"/>
        <end position="168"/>
    </location>
</feature>
<dbReference type="EMBL" id="KV014905">
    <property type="protein sequence ID" value="KZV21314.1"/>
    <property type="molecule type" value="Genomic_DNA"/>
</dbReference>
<evidence type="ECO:0000313" key="3">
    <source>
        <dbReference type="Proteomes" id="UP000250235"/>
    </source>
</evidence>
<protein>
    <submittedName>
        <fullName evidence="2">Uncharacterized protein</fullName>
    </submittedName>
</protein>
<reference evidence="2 3" key="1">
    <citation type="journal article" date="2015" name="Proc. Natl. Acad. Sci. U.S.A.">
        <title>The resurrection genome of Boea hygrometrica: A blueprint for survival of dehydration.</title>
        <authorList>
            <person name="Xiao L."/>
            <person name="Yang G."/>
            <person name="Zhang L."/>
            <person name="Yang X."/>
            <person name="Zhao S."/>
            <person name="Ji Z."/>
            <person name="Zhou Q."/>
            <person name="Hu M."/>
            <person name="Wang Y."/>
            <person name="Chen M."/>
            <person name="Xu Y."/>
            <person name="Jin H."/>
            <person name="Xiao X."/>
            <person name="Hu G."/>
            <person name="Bao F."/>
            <person name="Hu Y."/>
            <person name="Wan P."/>
            <person name="Li L."/>
            <person name="Deng X."/>
            <person name="Kuang T."/>
            <person name="Xiang C."/>
            <person name="Zhu J.K."/>
            <person name="Oliver M.J."/>
            <person name="He Y."/>
        </authorList>
    </citation>
    <scope>NUCLEOTIDE SEQUENCE [LARGE SCALE GENOMIC DNA]</scope>
    <source>
        <strain evidence="3">cv. XS01</strain>
    </source>
</reference>
<feature type="compositionally biased region" description="Basic and acidic residues" evidence="1">
    <location>
        <begin position="115"/>
        <end position="124"/>
    </location>
</feature>
<evidence type="ECO:0000313" key="2">
    <source>
        <dbReference type="EMBL" id="KZV21314.1"/>
    </source>
</evidence>
<dbReference type="AlphaFoldDB" id="A0A2Z7AHX8"/>
<dbReference type="Proteomes" id="UP000250235">
    <property type="component" value="Unassembled WGS sequence"/>
</dbReference>
<feature type="region of interest" description="Disordered" evidence="1">
    <location>
        <begin position="149"/>
        <end position="168"/>
    </location>
</feature>
<keyword evidence="3" id="KW-1185">Reference proteome</keyword>
<evidence type="ECO:0000256" key="1">
    <source>
        <dbReference type="SAM" id="MobiDB-lite"/>
    </source>
</evidence>
<organism evidence="2 3">
    <name type="scientific">Dorcoceras hygrometricum</name>
    <dbReference type="NCBI Taxonomy" id="472368"/>
    <lineage>
        <taxon>Eukaryota</taxon>
        <taxon>Viridiplantae</taxon>
        <taxon>Streptophyta</taxon>
        <taxon>Embryophyta</taxon>
        <taxon>Tracheophyta</taxon>
        <taxon>Spermatophyta</taxon>
        <taxon>Magnoliopsida</taxon>
        <taxon>eudicotyledons</taxon>
        <taxon>Gunneridae</taxon>
        <taxon>Pentapetalae</taxon>
        <taxon>asterids</taxon>
        <taxon>lamiids</taxon>
        <taxon>Lamiales</taxon>
        <taxon>Gesneriaceae</taxon>
        <taxon>Didymocarpoideae</taxon>
        <taxon>Trichosporeae</taxon>
        <taxon>Loxocarpinae</taxon>
        <taxon>Dorcoceras</taxon>
    </lineage>
</organism>
<name>A0A2Z7AHX8_9LAMI</name>
<feature type="region of interest" description="Disordered" evidence="1">
    <location>
        <begin position="81"/>
        <end position="141"/>
    </location>
</feature>